<evidence type="ECO:0000313" key="1">
    <source>
        <dbReference type="EMBL" id="QCD78623.1"/>
    </source>
</evidence>
<sequence>MGGHWWSKQELKIFKFGKGTQVKGAKFSRNRLAGIESRQAAQAIFMMFVGSRDGTAWRHYPTRQATLGDLLVFWVFA</sequence>
<dbReference type="Proteomes" id="UP000501690">
    <property type="component" value="Linkage Group LG1"/>
</dbReference>
<evidence type="ECO:0000313" key="2">
    <source>
        <dbReference type="Proteomes" id="UP000501690"/>
    </source>
</evidence>
<name>A0A4D6KQ39_VIGUN</name>
<organism evidence="1 2">
    <name type="scientific">Vigna unguiculata</name>
    <name type="common">Cowpea</name>
    <dbReference type="NCBI Taxonomy" id="3917"/>
    <lineage>
        <taxon>Eukaryota</taxon>
        <taxon>Viridiplantae</taxon>
        <taxon>Streptophyta</taxon>
        <taxon>Embryophyta</taxon>
        <taxon>Tracheophyta</taxon>
        <taxon>Spermatophyta</taxon>
        <taxon>Magnoliopsida</taxon>
        <taxon>eudicotyledons</taxon>
        <taxon>Gunneridae</taxon>
        <taxon>Pentapetalae</taxon>
        <taxon>rosids</taxon>
        <taxon>fabids</taxon>
        <taxon>Fabales</taxon>
        <taxon>Fabaceae</taxon>
        <taxon>Papilionoideae</taxon>
        <taxon>50 kb inversion clade</taxon>
        <taxon>NPAAA clade</taxon>
        <taxon>indigoferoid/millettioid clade</taxon>
        <taxon>Phaseoleae</taxon>
        <taxon>Vigna</taxon>
    </lineage>
</organism>
<dbReference type="AlphaFoldDB" id="A0A4D6KQ39"/>
<protein>
    <submittedName>
        <fullName evidence="1">Uncharacterized protein</fullName>
    </submittedName>
</protein>
<accession>A0A4D6KQ39</accession>
<dbReference type="EMBL" id="CP039345">
    <property type="protein sequence ID" value="QCD78623.1"/>
    <property type="molecule type" value="Genomic_DNA"/>
</dbReference>
<gene>
    <name evidence="1" type="ORF">DEO72_LG1g2259</name>
</gene>
<reference evidence="1 2" key="1">
    <citation type="submission" date="2019-04" db="EMBL/GenBank/DDBJ databases">
        <title>An improved genome assembly and genetic linkage map for asparagus bean, Vigna unguiculata ssp. sesquipedialis.</title>
        <authorList>
            <person name="Xia Q."/>
            <person name="Zhang R."/>
            <person name="Dong Y."/>
        </authorList>
    </citation>
    <scope>NUCLEOTIDE SEQUENCE [LARGE SCALE GENOMIC DNA]</scope>
    <source>
        <tissue evidence="1">Leaf</tissue>
    </source>
</reference>
<keyword evidence="2" id="KW-1185">Reference proteome</keyword>
<proteinExistence type="predicted"/>